<dbReference type="Gene3D" id="1.10.287.470">
    <property type="entry name" value="Helix hairpin bin"/>
    <property type="match status" value="1"/>
</dbReference>
<evidence type="ECO:0000313" key="5">
    <source>
        <dbReference type="EMBL" id="RQW61777.1"/>
    </source>
</evidence>
<dbReference type="Gene3D" id="2.40.50.100">
    <property type="match status" value="1"/>
</dbReference>
<accession>A0A3N9TC53</accession>
<dbReference type="AlphaFoldDB" id="A0A3N9TC53"/>
<dbReference type="OrthoDB" id="9806939at2"/>
<evidence type="ECO:0000259" key="2">
    <source>
        <dbReference type="Pfam" id="PF25954"/>
    </source>
</evidence>
<dbReference type="Pfam" id="PF25973">
    <property type="entry name" value="BSH_CzcB"/>
    <property type="match status" value="1"/>
</dbReference>
<protein>
    <submittedName>
        <fullName evidence="5">Efflux RND transporter periplasmic adaptor subunit</fullName>
    </submittedName>
</protein>
<dbReference type="SUPFAM" id="SSF111369">
    <property type="entry name" value="HlyD-like secretion proteins"/>
    <property type="match status" value="1"/>
</dbReference>
<dbReference type="Proteomes" id="UP000281112">
    <property type="component" value="Unassembled WGS sequence"/>
</dbReference>
<dbReference type="PANTHER" id="PTHR30469:SF11">
    <property type="entry name" value="BLL4320 PROTEIN"/>
    <property type="match status" value="1"/>
</dbReference>
<dbReference type="PANTHER" id="PTHR30469">
    <property type="entry name" value="MULTIDRUG RESISTANCE PROTEIN MDTA"/>
    <property type="match status" value="1"/>
</dbReference>
<dbReference type="InterPro" id="IPR058647">
    <property type="entry name" value="BSH_CzcB-like"/>
</dbReference>
<sequence>MKKWTIVMLLIVVVLFGSVIGFNLFKQKMIAQYLANQPEPSYPVTIQKINDQDWVPTIQTIGFIEPYQGVMLTSESSGVVKSINFDSGIEAQKGQVLVTLDSSVEQANLKSTEAKLPAAKAKYERYKDLYKKRSLSKESFDEAEAAYFSLAADIESLKATIKRRVIEAPFSGKVGIRNVYLGQYLQPGTDIVRLEDTSIMRLQFTIPQTDISKVHLKQKVDISVDAYPNQTFSGSITAIEPAVSVKSGLIQIEADIPNTEDKLRSGMFAKASIQLPVQHQQIIVPQTAITYTLYGDSVYVVHDDGKEKRVKQVIVKVGKRQIDQAHILSGLSSGDTIVISGQVRLSNDAKVHIVESDAANPPAEIPML</sequence>
<organism evidence="5 6">
    <name type="scientific">Vibrio viridaestus</name>
    <dbReference type="NCBI Taxonomy" id="2487322"/>
    <lineage>
        <taxon>Bacteria</taxon>
        <taxon>Pseudomonadati</taxon>
        <taxon>Pseudomonadota</taxon>
        <taxon>Gammaproteobacteria</taxon>
        <taxon>Vibrionales</taxon>
        <taxon>Vibrionaceae</taxon>
        <taxon>Vibrio</taxon>
    </lineage>
</organism>
<evidence type="ECO:0000256" key="1">
    <source>
        <dbReference type="ARBA" id="ARBA00009477"/>
    </source>
</evidence>
<dbReference type="InterPro" id="IPR058792">
    <property type="entry name" value="Beta-barrel_RND_2"/>
</dbReference>
<dbReference type="GO" id="GO:0015562">
    <property type="term" value="F:efflux transmembrane transporter activity"/>
    <property type="evidence" value="ECO:0007669"/>
    <property type="project" value="TreeGrafter"/>
</dbReference>
<evidence type="ECO:0000313" key="6">
    <source>
        <dbReference type="Proteomes" id="UP000281112"/>
    </source>
</evidence>
<keyword evidence="6" id="KW-1185">Reference proteome</keyword>
<dbReference type="Gene3D" id="2.40.420.20">
    <property type="match status" value="1"/>
</dbReference>
<dbReference type="GO" id="GO:1990281">
    <property type="term" value="C:efflux pump complex"/>
    <property type="evidence" value="ECO:0007669"/>
    <property type="project" value="TreeGrafter"/>
</dbReference>
<reference evidence="5 6" key="1">
    <citation type="submission" date="2018-11" db="EMBL/GenBank/DDBJ databases">
        <title>Vibrio LJC006 sp. nov., isolated from seawater during the bloom of the enteromorpha.</title>
        <authorList>
            <person name="Liang J."/>
        </authorList>
    </citation>
    <scope>NUCLEOTIDE SEQUENCE [LARGE SCALE GENOMIC DNA]</scope>
    <source>
        <strain evidence="5 6">LJC006</strain>
    </source>
</reference>
<proteinExistence type="inferred from homology"/>
<feature type="domain" description="Multidrug resistance protein MdtA-like C-terminal permuted SH3" evidence="3">
    <location>
        <begin position="282"/>
        <end position="341"/>
    </location>
</feature>
<dbReference type="RefSeq" id="WP_124938626.1">
    <property type="nucleotide sequence ID" value="NZ_RJVQ01000010.1"/>
</dbReference>
<dbReference type="InterPro" id="IPR006143">
    <property type="entry name" value="RND_pump_MFP"/>
</dbReference>
<dbReference type="InterPro" id="IPR058627">
    <property type="entry name" value="MdtA-like_C"/>
</dbReference>
<feature type="domain" description="CusB-like beta-barrel" evidence="2">
    <location>
        <begin position="202"/>
        <end position="274"/>
    </location>
</feature>
<evidence type="ECO:0000259" key="3">
    <source>
        <dbReference type="Pfam" id="PF25967"/>
    </source>
</evidence>
<dbReference type="Pfam" id="PF25967">
    <property type="entry name" value="RND-MFP_C"/>
    <property type="match status" value="1"/>
</dbReference>
<dbReference type="NCBIfam" id="TIGR01730">
    <property type="entry name" value="RND_mfp"/>
    <property type="match status" value="1"/>
</dbReference>
<comment type="similarity">
    <text evidence="1">Belongs to the membrane fusion protein (MFP) (TC 8.A.1) family.</text>
</comment>
<feature type="domain" description="CzcB-like barrel-sandwich hybrid" evidence="4">
    <location>
        <begin position="73"/>
        <end position="196"/>
    </location>
</feature>
<dbReference type="Gene3D" id="2.40.30.170">
    <property type="match status" value="1"/>
</dbReference>
<evidence type="ECO:0000259" key="4">
    <source>
        <dbReference type="Pfam" id="PF25973"/>
    </source>
</evidence>
<dbReference type="EMBL" id="RJVQ01000010">
    <property type="protein sequence ID" value="RQW61777.1"/>
    <property type="molecule type" value="Genomic_DNA"/>
</dbReference>
<gene>
    <name evidence="5" type="ORF">EES38_18150</name>
</gene>
<dbReference type="FunFam" id="2.40.30.170:FF:000010">
    <property type="entry name" value="Efflux RND transporter periplasmic adaptor subunit"/>
    <property type="match status" value="1"/>
</dbReference>
<dbReference type="Pfam" id="PF25954">
    <property type="entry name" value="Beta-barrel_RND_2"/>
    <property type="match status" value="1"/>
</dbReference>
<comment type="caution">
    <text evidence="5">The sequence shown here is derived from an EMBL/GenBank/DDBJ whole genome shotgun (WGS) entry which is preliminary data.</text>
</comment>
<name>A0A3N9TC53_9VIBR</name>